<dbReference type="EMBL" id="JBBPBK010000004">
    <property type="protein sequence ID" value="KAK9286073.1"/>
    <property type="molecule type" value="Genomic_DNA"/>
</dbReference>
<dbReference type="GO" id="GO:0005654">
    <property type="term" value="C:nucleoplasm"/>
    <property type="evidence" value="ECO:0007669"/>
    <property type="project" value="UniProtKB-SubCell"/>
</dbReference>
<feature type="region of interest" description="Disordered" evidence="6">
    <location>
        <begin position="70"/>
        <end position="93"/>
    </location>
</feature>
<evidence type="ECO:0000256" key="5">
    <source>
        <dbReference type="PIRNR" id="PIRNR017811"/>
    </source>
</evidence>
<dbReference type="InterPro" id="IPR044898">
    <property type="entry name" value="CDI_dom_sf"/>
</dbReference>
<organism evidence="8 9">
    <name type="scientific">Liquidambar formosana</name>
    <name type="common">Formosan gum</name>
    <dbReference type="NCBI Taxonomy" id="63359"/>
    <lineage>
        <taxon>Eukaryota</taxon>
        <taxon>Viridiplantae</taxon>
        <taxon>Streptophyta</taxon>
        <taxon>Embryophyta</taxon>
        <taxon>Tracheophyta</taxon>
        <taxon>Spermatophyta</taxon>
        <taxon>Magnoliopsida</taxon>
        <taxon>eudicotyledons</taxon>
        <taxon>Gunneridae</taxon>
        <taxon>Pentapetalae</taxon>
        <taxon>Saxifragales</taxon>
        <taxon>Altingiaceae</taxon>
        <taxon>Liquidambar</taxon>
    </lineage>
</organism>
<evidence type="ECO:0000256" key="1">
    <source>
        <dbReference type="ARBA" id="ARBA00004642"/>
    </source>
</evidence>
<dbReference type="InterPro" id="IPR044275">
    <property type="entry name" value="KRP"/>
</dbReference>
<accession>A0AAP0X5F4</accession>
<evidence type="ECO:0000313" key="9">
    <source>
        <dbReference type="Proteomes" id="UP001415857"/>
    </source>
</evidence>
<evidence type="ECO:0000256" key="3">
    <source>
        <dbReference type="ARBA" id="ARBA00023013"/>
    </source>
</evidence>
<keyword evidence="3 5" id="KW-0649">Protein kinase inhibitor</keyword>
<dbReference type="Gene3D" id="4.10.365.10">
    <property type="entry name" value="p27"/>
    <property type="match status" value="1"/>
</dbReference>
<dbReference type="Proteomes" id="UP001415857">
    <property type="component" value="Unassembled WGS sequence"/>
</dbReference>
<proteinExistence type="inferred from homology"/>
<dbReference type="GO" id="GO:0051726">
    <property type="term" value="P:regulation of cell cycle"/>
    <property type="evidence" value="ECO:0007669"/>
    <property type="project" value="InterPro"/>
</dbReference>
<protein>
    <recommendedName>
        <fullName evidence="5">Cyclin-dependent kinase inhibitor</fullName>
    </recommendedName>
</protein>
<dbReference type="PANTHER" id="PTHR46776">
    <property type="entry name" value="CYCLIN-DEPENDENT KINASE INHIBITOR 4-RELATED"/>
    <property type="match status" value="1"/>
</dbReference>
<keyword evidence="4" id="KW-0131">Cell cycle</keyword>
<dbReference type="GO" id="GO:0004861">
    <property type="term" value="F:cyclin-dependent protein serine/threonine kinase inhibitor activity"/>
    <property type="evidence" value="ECO:0007669"/>
    <property type="project" value="UniProtKB-UniRule"/>
</dbReference>
<sequence length="218" mass="24192">MEDYTRKCKRIAGIAVMEVDHGGVRNGAVDTGTSAGSSKRMKVHDLENFELSSSSSSACLGNRGHLVNSPEKSLFPPATSENSDREVIPDGDSCSSSCSDRVLASRCYGGECLGSVDLEAEGFETENPTYINSKFSRETTPLSEPCKDWDEMDSTAKKSTVSQRRKPPAGKMPSTVEIEEFFSVAEKYEQKRFAEKYNYDIVKDVPMEGRYQWVRLKP</sequence>
<dbReference type="InterPro" id="IPR003175">
    <property type="entry name" value="CDI_dom"/>
</dbReference>
<gene>
    <name evidence="8" type="ORF">L1049_014453</name>
</gene>
<feature type="domain" description="Cyclin-dependent kinase inhibitor" evidence="7">
    <location>
        <begin position="172"/>
        <end position="216"/>
    </location>
</feature>
<comment type="caution">
    <text evidence="8">The sequence shown here is derived from an EMBL/GenBank/DDBJ whole genome shotgun (WGS) entry which is preliminary data.</text>
</comment>
<dbReference type="AlphaFoldDB" id="A0AAP0X5F4"/>
<comment type="similarity">
    <text evidence="2 5">Belongs to the CDI family. ICK/KRP subfamily.</text>
</comment>
<evidence type="ECO:0000256" key="6">
    <source>
        <dbReference type="SAM" id="MobiDB-lite"/>
    </source>
</evidence>
<feature type="region of interest" description="Disordered" evidence="6">
    <location>
        <begin position="142"/>
        <end position="172"/>
    </location>
</feature>
<evidence type="ECO:0000256" key="2">
    <source>
        <dbReference type="ARBA" id="ARBA00010274"/>
    </source>
</evidence>
<name>A0AAP0X5F4_LIQFO</name>
<comment type="subcellular location">
    <subcellularLocation>
        <location evidence="1">Nucleus</location>
        <location evidence="1">Nucleoplasm</location>
    </subcellularLocation>
</comment>
<dbReference type="PIRSF" id="PIRSF017811">
    <property type="entry name" value="CDK_inhib_pln"/>
    <property type="match status" value="1"/>
</dbReference>
<reference evidence="8 9" key="1">
    <citation type="journal article" date="2024" name="Plant J.">
        <title>Genome sequences and population genomics reveal climatic adaptation and genomic divergence between two closely related sweetgum species.</title>
        <authorList>
            <person name="Xu W.Q."/>
            <person name="Ren C.Q."/>
            <person name="Zhang X.Y."/>
            <person name="Comes H.P."/>
            <person name="Liu X.H."/>
            <person name="Li Y.G."/>
            <person name="Kettle C.J."/>
            <person name="Jalonen R."/>
            <person name="Gaisberger H."/>
            <person name="Ma Y.Z."/>
            <person name="Qiu Y.X."/>
        </authorList>
    </citation>
    <scope>NUCLEOTIDE SEQUENCE [LARGE SCALE GENOMIC DNA]</scope>
    <source>
        <strain evidence="8">Hangzhou</strain>
    </source>
</reference>
<evidence type="ECO:0000256" key="4">
    <source>
        <dbReference type="ARBA" id="ARBA00023306"/>
    </source>
</evidence>
<evidence type="ECO:0000313" key="8">
    <source>
        <dbReference type="EMBL" id="KAK9286073.1"/>
    </source>
</evidence>
<keyword evidence="9" id="KW-1185">Reference proteome</keyword>
<evidence type="ECO:0000259" key="7">
    <source>
        <dbReference type="Pfam" id="PF02234"/>
    </source>
</evidence>
<dbReference type="Pfam" id="PF02234">
    <property type="entry name" value="CDI"/>
    <property type="match status" value="1"/>
</dbReference>